<evidence type="ECO:0000256" key="4">
    <source>
        <dbReference type="ARBA" id="ARBA00022692"/>
    </source>
</evidence>
<keyword evidence="11" id="KW-1185">Reference proteome</keyword>
<dbReference type="NCBIfam" id="TIGR00711">
    <property type="entry name" value="efflux_EmrB"/>
    <property type="match status" value="1"/>
</dbReference>
<name>A0A6I2MFW1_9BACI</name>
<keyword evidence="3" id="KW-1003">Cell membrane</keyword>
<dbReference type="SUPFAM" id="SSF103473">
    <property type="entry name" value="MFS general substrate transporter"/>
    <property type="match status" value="1"/>
</dbReference>
<evidence type="ECO:0000313" key="10">
    <source>
        <dbReference type="EMBL" id="MRX56699.1"/>
    </source>
</evidence>
<feature type="transmembrane region" description="Helical" evidence="8">
    <location>
        <begin position="229"/>
        <end position="246"/>
    </location>
</feature>
<feature type="transmembrane region" description="Helical" evidence="8">
    <location>
        <begin position="140"/>
        <end position="159"/>
    </location>
</feature>
<feature type="transmembrane region" description="Helical" evidence="8">
    <location>
        <begin position="46"/>
        <end position="65"/>
    </location>
</feature>
<feature type="transmembrane region" description="Helical" evidence="8">
    <location>
        <begin position="77"/>
        <end position="103"/>
    </location>
</feature>
<feature type="transmembrane region" description="Helical" evidence="8">
    <location>
        <begin position="267"/>
        <end position="290"/>
    </location>
</feature>
<dbReference type="Proteomes" id="UP000441585">
    <property type="component" value="Unassembled WGS sequence"/>
</dbReference>
<comment type="subcellular location">
    <subcellularLocation>
        <location evidence="1">Cell membrane</location>
        <topology evidence="1">Multi-pass membrane protein</topology>
    </subcellularLocation>
</comment>
<evidence type="ECO:0000256" key="5">
    <source>
        <dbReference type="ARBA" id="ARBA00022989"/>
    </source>
</evidence>
<dbReference type="Pfam" id="PF07690">
    <property type="entry name" value="MFS_1"/>
    <property type="match status" value="1"/>
</dbReference>
<dbReference type="Gene3D" id="1.20.1250.20">
    <property type="entry name" value="MFS general substrate transporter like domains"/>
    <property type="match status" value="1"/>
</dbReference>
<dbReference type="PROSITE" id="PS00216">
    <property type="entry name" value="SUGAR_TRANSPORT_1"/>
    <property type="match status" value="1"/>
</dbReference>
<feature type="transmembrane region" description="Helical" evidence="8">
    <location>
        <begin position="12"/>
        <end position="34"/>
    </location>
</feature>
<keyword evidence="2" id="KW-0813">Transport</keyword>
<dbReference type="GO" id="GO:0005886">
    <property type="term" value="C:plasma membrane"/>
    <property type="evidence" value="ECO:0007669"/>
    <property type="project" value="UniProtKB-SubCell"/>
</dbReference>
<dbReference type="InterPro" id="IPR036259">
    <property type="entry name" value="MFS_trans_sf"/>
</dbReference>
<dbReference type="FunFam" id="1.20.1720.10:FF:000004">
    <property type="entry name" value="EmrB/QacA family drug resistance transporter"/>
    <property type="match status" value="1"/>
</dbReference>
<feature type="transmembrane region" description="Helical" evidence="8">
    <location>
        <begin position="302"/>
        <end position="319"/>
    </location>
</feature>
<feature type="region of interest" description="Disordered" evidence="7">
    <location>
        <begin position="523"/>
        <end position="542"/>
    </location>
</feature>
<comment type="caution">
    <text evidence="10">The sequence shown here is derived from an EMBL/GenBank/DDBJ whole genome shotgun (WGS) entry which is preliminary data.</text>
</comment>
<proteinExistence type="predicted"/>
<evidence type="ECO:0000256" key="2">
    <source>
        <dbReference type="ARBA" id="ARBA00022448"/>
    </source>
</evidence>
<dbReference type="InterPro" id="IPR020846">
    <property type="entry name" value="MFS_dom"/>
</dbReference>
<evidence type="ECO:0000256" key="3">
    <source>
        <dbReference type="ARBA" id="ARBA00022475"/>
    </source>
</evidence>
<feature type="transmembrane region" description="Helical" evidence="8">
    <location>
        <begin position="109"/>
        <end position="128"/>
    </location>
</feature>
<dbReference type="AlphaFoldDB" id="A0A6I2MFW1"/>
<organism evidence="10 11">
    <name type="scientific">Metabacillus idriensis</name>
    <dbReference type="NCBI Taxonomy" id="324768"/>
    <lineage>
        <taxon>Bacteria</taxon>
        <taxon>Bacillati</taxon>
        <taxon>Bacillota</taxon>
        <taxon>Bacilli</taxon>
        <taxon>Bacillales</taxon>
        <taxon>Bacillaceae</taxon>
        <taxon>Metabacillus</taxon>
    </lineage>
</organism>
<gene>
    <name evidence="10" type="ORF">GJU41_22395</name>
</gene>
<dbReference type="Gene3D" id="1.20.1720.10">
    <property type="entry name" value="Multidrug resistance protein D"/>
    <property type="match status" value="1"/>
</dbReference>
<evidence type="ECO:0000256" key="7">
    <source>
        <dbReference type="SAM" id="MobiDB-lite"/>
    </source>
</evidence>
<evidence type="ECO:0000256" key="6">
    <source>
        <dbReference type="ARBA" id="ARBA00023136"/>
    </source>
</evidence>
<evidence type="ECO:0000313" key="11">
    <source>
        <dbReference type="Proteomes" id="UP000441585"/>
    </source>
</evidence>
<dbReference type="InterPro" id="IPR004638">
    <property type="entry name" value="EmrB-like"/>
</dbReference>
<dbReference type="GO" id="GO:0022857">
    <property type="term" value="F:transmembrane transporter activity"/>
    <property type="evidence" value="ECO:0007669"/>
    <property type="project" value="InterPro"/>
</dbReference>
<reference evidence="10 11" key="1">
    <citation type="submission" date="2019-11" db="EMBL/GenBank/DDBJ databases">
        <title>Bacillus idriensis genome.</title>
        <authorList>
            <person name="Konopka E.N."/>
            <person name="Newman J.D."/>
        </authorList>
    </citation>
    <scope>NUCLEOTIDE SEQUENCE [LARGE SCALE GENOMIC DNA]</scope>
    <source>
        <strain evidence="10 11">DSM 19097</strain>
    </source>
</reference>
<feature type="domain" description="Major facilitator superfamily (MFS) profile" evidence="9">
    <location>
        <begin position="12"/>
        <end position="517"/>
    </location>
</feature>
<dbReference type="InterPro" id="IPR011701">
    <property type="entry name" value="MFS"/>
</dbReference>
<feature type="transmembrane region" description="Helical" evidence="8">
    <location>
        <begin position="489"/>
        <end position="512"/>
    </location>
</feature>
<feature type="compositionally biased region" description="Polar residues" evidence="7">
    <location>
        <begin position="532"/>
        <end position="542"/>
    </location>
</feature>
<evidence type="ECO:0000259" key="9">
    <source>
        <dbReference type="PROSITE" id="PS50850"/>
    </source>
</evidence>
<dbReference type="EMBL" id="WKKF01000015">
    <property type="protein sequence ID" value="MRX56699.1"/>
    <property type="molecule type" value="Genomic_DNA"/>
</dbReference>
<feature type="transmembrane region" description="Helical" evidence="8">
    <location>
        <begin position="359"/>
        <end position="379"/>
    </location>
</feature>
<dbReference type="PRINTS" id="PR01036">
    <property type="entry name" value="TCRTETB"/>
</dbReference>
<evidence type="ECO:0000256" key="8">
    <source>
        <dbReference type="SAM" id="Phobius"/>
    </source>
</evidence>
<sequence length="542" mass="58595">MEHLSHKEKITIMIAIIAAMFFAAVNQTIVGNALPKIISDLGGLDYYSWVFTIYMLTSAITTILVGKLSDIYGRKPFIIIGILIFSVGAFLAGTSMDIVQLIVYRGIQGFGAGMIMSTAFTAVGDLFAPRERGKWQGAMSAVFGISSVFGPTLGGYIVDNLEWKWVFWVFLPLGIVALVLIWKLFPSTVKKAGEKVDYLGSVFLSAAITTALLAFSWAGTKYDWDSAQILSLFGATALSLIIFVFVERKAVSPILPLDLFKNSIFTISNIIGFVIGVSMFGGVMYVPYFIQGVLGYSATHSSFLTMSMTLGLVFASALGGQIISKTGKYKLQAIIGLCISAAGLYLLSTMSVETSQYLLVFYLTLVGFGIGIGMTVFTLTVQNAVDQKLLGVATASSQLFRSVGGTVGVAIMGTLLNSRMKDKMASMSQTGDTNQMAASPELAGKLESLQNPQLLLDHEKLDGLKNTLPKEAIPFFENVILKLQDSLSYALSGVFIFVTITMALAILLTFFIKEIPLRSAKDQPAVNKEKQINTGKLQSSEN</sequence>
<evidence type="ECO:0000256" key="1">
    <source>
        <dbReference type="ARBA" id="ARBA00004651"/>
    </source>
</evidence>
<feature type="transmembrane region" description="Helical" evidence="8">
    <location>
        <begin position="165"/>
        <end position="185"/>
    </location>
</feature>
<keyword evidence="5 8" id="KW-1133">Transmembrane helix</keyword>
<feature type="transmembrane region" description="Helical" evidence="8">
    <location>
        <begin position="331"/>
        <end position="347"/>
    </location>
</feature>
<dbReference type="PROSITE" id="PS50850">
    <property type="entry name" value="MFS"/>
    <property type="match status" value="1"/>
</dbReference>
<feature type="transmembrane region" description="Helical" evidence="8">
    <location>
        <begin position="197"/>
        <end position="217"/>
    </location>
</feature>
<keyword evidence="4 8" id="KW-0812">Transmembrane</keyword>
<dbReference type="PANTHER" id="PTHR23501">
    <property type="entry name" value="MAJOR FACILITATOR SUPERFAMILY"/>
    <property type="match status" value="1"/>
</dbReference>
<accession>A0A6I2MFW1</accession>
<protein>
    <submittedName>
        <fullName evidence="10">DHA2 family efflux MFS transporter permease subunit</fullName>
    </submittedName>
</protein>
<dbReference type="PANTHER" id="PTHR23501:SF197">
    <property type="entry name" value="COMD"/>
    <property type="match status" value="1"/>
</dbReference>
<dbReference type="RefSeq" id="WP_154319648.1">
    <property type="nucleotide sequence ID" value="NZ_CAJFZX010000005.1"/>
</dbReference>
<dbReference type="InterPro" id="IPR005829">
    <property type="entry name" value="Sugar_transporter_CS"/>
</dbReference>
<keyword evidence="6 8" id="KW-0472">Membrane</keyword>
<feature type="transmembrane region" description="Helical" evidence="8">
    <location>
        <begin position="399"/>
        <end position="418"/>
    </location>
</feature>
<dbReference type="CDD" id="cd17502">
    <property type="entry name" value="MFS_Azr1_MDR_like"/>
    <property type="match status" value="1"/>
</dbReference>